<organism evidence="2 3">
    <name type="scientific">Salix dunnii</name>
    <dbReference type="NCBI Taxonomy" id="1413687"/>
    <lineage>
        <taxon>Eukaryota</taxon>
        <taxon>Viridiplantae</taxon>
        <taxon>Streptophyta</taxon>
        <taxon>Embryophyta</taxon>
        <taxon>Tracheophyta</taxon>
        <taxon>Spermatophyta</taxon>
        <taxon>Magnoliopsida</taxon>
        <taxon>eudicotyledons</taxon>
        <taxon>Gunneridae</taxon>
        <taxon>Pentapetalae</taxon>
        <taxon>rosids</taxon>
        <taxon>fabids</taxon>
        <taxon>Malpighiales</taxon>
        <taxon>Salicaceae</taxon>
        <taxon>Saliceae</taxon>
        <taxon>Salix</taxon>
    </lineage>
</organism>
<evidence type="ECO:0000313" key="2">
    <source>
        <dbReference type="EMBL" id="KAF9662111.1"/>
    </source>
</evidence>
<dbReference type="EMBL" id="JADGMS010000018">
    <property type="protein sequence ID" value="KAF9662111.1"/>
    <property type="molecule type" value="Genomic_DNA"/>
</dbReference>
<comment type="caution">
    <text evidence="2">The sequence shown here is derived from an EMBL/GenBank/DDBJ whole genome shotgun (WGS) entry which is preliminary data.</text>
</comment>
<dbReference type="PANTHER" id="PTHR33431">
    <property type="entry name" value="ENABLED-LIKE PROTEIN (DUF1635)"/>
    <property type="match status" value="1"/>
</dbReference>
<reference evidence="2 3" key="1">
    <citation type="submission" date="2020-10" db="EMBL/GenBank/DDBJ databases">
        <title>Plant Genome Project.</title>
        <authorList>
            <person name="Zhang R.-G."/>
        </authorList>
    </citation>
    <scope>NUCLEOTIDE SEQUENCE [LARGE SCALE GENOMIC DNA]</scope>
    <source>
        <strain evidence="2">FAFU-HL-1</strain>
        <tissue evidence="2">Leaf</tissue>
    </source>
</reference>
<keyword evidence="3" id="KW-1185">Reference proteome</keyword>
<sequence length="355" mass="39441">MELLGSMWCYEESMDELKQKLVHATIELESLKVEAREEMRKHKEDVEHLSNLLKIASQEGDEAKSQLQKLLNKLVLSKSMAGSLPVHLQEQPENPLVVSVMGNSSITESNSLSDTCNHQSHGSSPVDPLFDTITSPDFSNINSADLSDAGFLSNTFFQEYRGSISEGLVPPAEVKIHPADAVIDNFVKGKVLPPKRKLLQALMEAGPLLQTLLLAGPLPRWRNSPPLQPFNILPVSMSNQNTFANACSLAQKPLASPSFIELRSLSSQKCSSMLNFDSAASRSEHDELNQKLVRNTIESESIKVEANEEMRRNKVDVEHLTHLLKNVTKTDKNLSAYIISLHCIYTHTCNLINMS</sequence>
<proteinExistence type="predicted"/>
<evidence type="ECO:0000256" key="1">
    <source>
        <dbReference type="SAM" id="Coils"/>
    </source>
</evidence>
<dbReference type="InterPro" id="IPR012862">
    <property type="entry name" value="DUF1635"/>
</dbReference>
<name>A0A835J3F2_9ROSI</name>
<dbReference type="Pfam" id="PF07795">
    <property type="entry name" value="DUF1635"/>
    <property type="match status" value="2"/>
</dbReference>
<gene>
    <name evidence="2" type="ORF">SADUNF_Sadunf18G0019300</name>
</gene>
<accession>A0A835J3F2</accession>
<feature type="coiled-coil region" evidence="1">
    <location>
        <begin position="14"/>
        <end position="73"/>
    </location>
</feature>
<keyword evidence="1" id="KW-0175">Coiled coil</keyword>
<protein>
    <submittedName>
        <fullName evidence="2">Uncharacterized protein</fullName>
    </submittedName>
</protein>
<dbReference type="OrthoDB" id="778241at2759"/>
<dbReference type="AlphaFoldDB" id="A0A835J3F2"/>
<dbReference type="Proteomes" id="UP000657918">
    <property type="component" value="Unassembled WGS sequence"/>
</dbReference>
<evidence type="ECO:0000313" key="3">
    <source>
        <dbReference type="Proteomes" id="UP000657918"/>
    </source>
</evidence>
<dbReference type="PANTHER" id="PTHR33431:SF12">
    <property type="entry name" value="HIGH MOBILITY GROUP BOX PROTEIN, PUTATIVE (DUF1635)-RELATED"/>
    <property type="match status" value="1"/>
</dbReference>